<name>A0AA91VEJ4_9BACI</name>
<feature type="transmembrane region" description="Helical" evidence="2">
    <location>
        <begin position="7"/>
        <end position="25"/>
    </location>
</feature>
<dbReference type="InterPro" id="IPR024232">
    <property type="entry name" value="SpoIIIAH"/>
</dbReference>
<feature type="compositionally biased region" description="Basic and acidic residues" evidence="1">
    <location>
        <begin position="123"/>
        <end position="137"/>
    </location>
</feature>
<proteinExistence type="predicted"/>
<keyword evidence="2" id="KW-0472">Membrane</keyword>
<feature type="compositionally biased region" description="Basic and acidic residues" evidence="1">
    <location>
        <begin position="86"/>
        <end position="106"/>
    </location>
</feature>
<feature type="compositionally biased region" description="Basic and acidic residues" evidence="1">
    <location>
        <begin position="61"/>
        <end position="77"/>
    </location>
</feature>
<evidence type="ECO:0000313" key="3">
    <source>
        <dbReference type="EMBL" id="PED83852.1"/>
    </source>
</evidence>
<protein>
    <submittedName>
        <fullName evidence="3">Stage III sporulation protein AH</fullName>
    </submittedName>
</protein>
<comment type="caution">
    <text evidence="3">The sequence shown here is derived from an EMBL/GenBank/DDBJ whole genome shotgun (WGS) entry which is preliminary data.</text>
</comment>
<organism evidence="3 4">
    <name type="scientific">Bacillus pseudomycoides</name>
    <dbReference type="NCBI Taxonomy" id="64104"/>
    <lineage>
        <taxon>Bacteria</taxon>
        <taxon>Bacillati</taxon>
        <taxon>Bacillota</taxon>
        <taxon>Bacilli</taxon>
        <taxon>Bacillales</taxon>
        <taxon>Bacillaceae</taxon>
        <taxon>Bacillus</taxon>
        <taxon>Bacillus cereus group</taxon>
    </lineage>
</organism>
<dbReference type="AlphaFoldDB" id="A0AA91VEJ4"/>
<sequence length="229" mass="25267">MLKKQTVWLLTMLSLVVVLSVYYVTTPEKMNNVTPTASEKMGQEKQGTEKETTKETSNNEAGKKETANKETDKKDSGNKGTSSKETSNKETSNKETSNKEASKKESNVTVQSSDENFTALRMQMEDQRSAEKEKLQDVMKSTKSSAEEISKAKADFDAINTMQTKEGLLETVIKSQGGYKDALVRAEGNDIKVTVKAAKHSQKEANKIIQLVRSEAGSKDVGVKFDPVK</sequence>
<dbReference type="Gene3D" id="1.10.287.4300">
    <property type="entry name" value="Stage III sporulation protein AH-like"/>
    <property type="match status" value="1"/>
</dbReference>
<dbReference type="RefSeq" id="WP_097896834.1">
    <property type="nucleotide sequence ID" value="NZ_NVOR01000012.1"/>
</dbReference>
<evidence type="ECO:0000256" key="1">
    <source>
        <dbReference type="SAM" id="MobiDB-lite"/>
    </source>
</evidence>
<feature type="region of interest" description="Disordered" evidence="1">
    <location>
        <begin position="32"/>
        <end position="143"/>
    </location>
</feature>
<keyword evidence="2" id="KW-1133">Transmembrane helix</keyword>
<evidence type="ECO:0000256" key="2">
    <source>
        <dbReference type="SAM" id="Phobius"/>
    </source>
</evidence>
<accession>A0AA91VEJ4</accession>
<reference evidence="3 4" key="1">
    <citation type="submission" date="2017-09" db="EMBL/GenBank/DDBJ databases">
        <title>Large-scale bioinformatics analysis of Bacillus genomes uncovers conserved roles of natural products in bacterial physiology.</title>
        <authorList>
            <consortium name="Agbiome Team Llc"/>
            <person name="Bleich R.M."/>
            <person name="Grubbs K.J."/>
            <person name="Santa Maria K.C."/>
            <person name="Allen S.E."/>
            <person name="Farag S."/>
            <person name="Shank E.A."/>
            <person name="Bowers A."/>
        </authorList>
    </citation>
    <scope>NUCLEOTIDE SEQUENCE [LARGE SCALE GENOMIC DNA]</scope>
    <source>
        <strain evidence="3 4">AFS092012</strain>
    </source>
</reference>
<dbReference type="Pfam" id="PF12685">
    <property type="entry name" value="SpoIIIAH"/>
    <property type="match status" value="1"/>
</dbReference>
<dbReference type="EMBL" id="NVOR01000012">
    <property type="protein sequence ID" value="PED83852.1"/>
    <property type="molecule type" value="Genomic_DNA"/>
</dbReference>
<feature type="compositionally biased region" description="Basic and acidic residues" evidence="1">
    <location>
        <begin position="41"/>
        <end position="54"/>
    </location>
</feature>
<dbReference type="Proteomes" id="UP000221020">
    <property type="component" value="Unassembled WGS sequence"/>
</dbReference>
<keyword evidence="2" id="KW-0812">Transmembrane</keyword>
<dbReference type="InterPro" id="IPR038503">
    <property type="entry name" value="SpoIIIAH_sf"/>
</dbReference>
<evidence type="ECO:0000313" key="4">
    <source>
        <dbReference type="Proteomes" id="UP000221020"/>
    </source>
</evidence>
<feature type="compositionally biased region" description="Polar residues" evidence="1">
    <location>
        <begin position="107"/>
        <end position="116"/>
    </location>
</feature>
<gene>
    <name evidence="3" type="ORF">CON65_04625</name>
</gene>